<accession>G2Y964</accession>
<evidence type="ECO:0000313" key="2">
    <source>
        <dbReference type="Proteomes" id="UP000008177"/>
    </source>
</evidence>
<sequence length="37" mass="4495">MTRIEWTDIFLNNRVIQEIETSLLRYTTFTAIDYVEV</sequence>
<dbReference type="EMBL" id="FQ790300">
    <property type="protein sequence ID" value="CCD49140.1"/>
    <property type="molecule type" value="Genomic_DNA"/>
</dbReference>
<dbReference type="AlphaFoldDB" id="G2Y964"/>
<proteinExistence type="predicted"/>
<reference evidence="2" key="1">
    <citation type="journal article" date="2011" name="PLoS Genet.">
        <title>Genomic analysis of the necrotrophic fungal pathogens Sclerotinia sclerotiorum and Botrytis cinerea.</title>
        <authorList>
            <person name="Amselem J."/>
            <person name="Cuomo C.A."/>
            <person name="van Kan J.A."/>
            <person name="Viaud M."/>
            <person name="Benito E.P."/>
            <person name="Couloux A."/>
            <person name="Coutinho P.M."/>
            <person name="de Vries R.P."/>
            <person name="Dyer P.S."/>
            <person name="Fillinger S."/>
            <person name="Fournier E."/>
            <person name="Gout L."/>
            <person name="Hahn M."/>
            <person name="Kohn L."/>
            <person name="Lapalu N."/>
            <person name="Plummer K.M."/>
            <person name="Pradier J.M."/>
            <person name="Quevillon E."/>
            <person name="Sharon A."/>
            <person name="Simon A."/>
            <person name="ten Have A."/>
            <person name="Tudzynski B."/>
            <person name="Tudzynski P."/>
            <person name="Wincker P."/>
            <person name="Andrew M."/>
            <person name="Anthouard V."/>
            <person name="Beever R.E."/>
            <person name="Beffa R."/>
            <person name="Benoit I."/>
            <person name="Bouzid O."/>
            <person name="Brault B."/>
            <person name="Chen Z."/>
            <person name="Choquer M."/>
            <person name="Collemare J."/>
            <person name="Cotton P."/>
            <person name="Danchin E.G."/>
            <person name="Da Silva C."/>
            <person name="Gautier A."/>
            <person name="Giraud C."/>
            <person name="Giraud T."/>
            <person name="Gonzalez C."/>
            <person name="Grossetete S."/>
            <person name="Guldener U."/>
            <person name="Henrissat B."/>
            <person name="Howlett B.J."/>
            <person name="Kodira C."/>
            <person name="Kretschmer M."/>
            <person name="Lappartient A."/>
            <person name="Leroch M."/>
            <person name="Levis C."/>
            <person name="Mauceli E."/>
            <person name="Neuveglise C."/>
            <person name="Oeser B."/>
            <person name="Pearson M."/>
            <person name="Poulain J."/>
            <person name="Poussereau N."/>
            <person name="Quesneville H."/>
            <person name="Rascle C."/>
            <person name="Schumacher J."/>
            <person name="Segurens B."/>
            <person name="Sexton A."/>
            <person name="Silva E."/>
            <person name="Sirven C."/>
            <person name="Soanes D.M."/>
            <person name="Talbot N.J."/>
            <person name="Templeton M."/>
            <person name="Yandava C."/>
            <person name="Yarden O."/>
            <person name="Zeng Q."/>
            <person name="Rollins J.A."/>
            <person name="Lebrun M.H."/>
            <person name="Dickman M."/>
        </authorList>
    </citation>
    <scope>NUCLEOTIDE SEQUENCE [LARGE SCALE GENOMIC DNA]</scope>
    <source>
        <strain evidence="2">T4</strain>
    </source>
</reference>
<protein>
    <submittedName>
        <fullName evidence="1">Uncharacterized protein</fullName>
    </submittedName>
</protein>
<dbReference type="Proteomes" id="UP000008177">
    <property type="component" value="Unplaced contigs"/>
</dbReference>
<gene>
    <name evidence="1" type="ORF">BofuT4_uP030160.1</name>
</gene>
<dbReference type="InParanoid" id="G2Y964"/>
<organism evidence="1 2">
    <name type="scientific">Botryotinia fuckeliana (strain T4)</name>
    <name type="common">Noble rot fungus</name>
    <name type="synonym">Botrytis cinerea</name>
    <dbReference type="NCBI Taxonomy" id="999810"/>
    <lineage>
        <taxon>Eukaryota</taxon>
        <taxon>Fungi</taxon>
        <taxon>Dikarya</taxon>
        <taxon>Ascomycota</taxon>
        <taxon>Pezizomycotina</taxon>
        <taxon>Leotiomycetes</taxon>
        <taxon>Helotiales</taxon>
        <taxon>Sclerotiniaceae</taxon>
        <taxon>Botrytis</taxon>
    </lineage>
</organism>
<evidence type="ECO:0000313" key="1">
    <source>
        <dbReference type="EMBL" id="CCD49140.1"/>
    </source>
</evidence>
<dbReference type="HOGENOM" id="CLU_3350970_0_0_1"/>
<name>G2Y964_BOTF4</name>